<proteinExistence type="predicted"/>
<sequence length="74" mass="8308">MGLRSMRARKNESENERWLLATMAGPFSGTFSTPSSHGRKSTRSHGPMRMYFRIQYSKAPPELMASAMKPSVAD</sequence>
<name>A0A6J6UUZ8_9ZZZZ</name>
<organism evidence="2">
    <name type="scientific">freshwater metagenome</name>
    <dbReference type="NCBI Taxonomy" id="449393"/>
    <lineage>
        <taxon>unclassified sequences</taxon>
        <taxon>metagenomes</taxon>
        <taxon>ecological metagenomes</taxon>
    </lineage>
</organism>
<reference evidence="2" key="1">
    <citation type="submission" date="2020-05" db="EMBL/GenBank/DDBJ databases">
        <authorList>
            <person name="Chiriac C."/>
            <person name="Salcher M."/>
            <person name="Ghai R."/>
            <person name="Kavagutti S V."/>
        </authorList>
    </citation>
    <scope>NUCLEOTIDE SEQUENCE</scope>
</reference>
<evidence type="ECO:0000313" key="2">
    <source>
        <dbReference type="EMBL" id="CAB4763731.1"/>
    </source>
</evidence>
<dbReference type="EMBL" id="CAEZYZ010000302">
    <property type="protein sequence ID" value="CAB4763731.1"/>
    <property type="molecule type" value="Genomic_DNA"/>
</dbReference>
<evidence type="ECO:0000256" key="1">
    <source>
        <dbReference type="SAM" id="MobiDB-lite"/>
    </source>
</evidence>
<feature type="region of interest" description="Disordered" evidence="1">
    <location>
        <begin position="29"/>
        <end position="48"/>
    </location>
</feature>
<gene>
    <name evidence="2" type="ORF">UFOPK2810_01523</name>
</gene>
<accession>A0A6J6UUZ8</accession>
<protein>
    <submittedName>
        <fullName evidence="2">Unannotated protein</fullName>
    </submittedName>
</protein>
<dbReference type="AlphaFoldDB" id="A0A6J6UUZ8"/>